<organism evidence="2 3">
    <name type="scientific">Theileria equi strain WA</name>
    <dbReference type="NCBI Taxonomy" id="1537102"/>
    <lineage>
        <taxon>Eukaryota</taxon>
        <taxon>Sar</taxon>
        <taxon>Alveolata</taxon>
        <taxon>Apicomplexa</taxon>
        <taxon>Aconoidasida</taxon>
        <taxon>Piroplasmida</taxon>
        <taxon>Theileriidae</taxon>
        <taxon>Theileria</taxon>
    </lineage>
</organism>
<keyword evidence="1" id="KW-0732">Signal</keyword>
<feature type="chain" id="PRO_5003939287" evidence="1">
    <location>
        <begin position="19"/>
        <end position="143"/>
    </location>
</feature>
<evidence type="ECO:0000313" key="3">
    <source>
        <dbReference type="Proteomes" id="UP000031512"/>
    </source>
</evidence>
<dbReference type="AlphaFoldDB" id="L0AW34"/>
<keyword evidence="3" id="KW-1185">Reference proteome</keyword>
<dbReference type="VEuPathDB" id="PiroplasmaDB:BEWA_026090"/>
<evidence type="ECO:0000313" key="2">
    <source>
        <dbReference type="EMBL" id="AFZ79760.1"/>
    </source>
</evidence>
<dbReference type="InterPro" id="IPR007480">
    <property type="entry name" value="DUF529"/>
</dbReference>
<protein>
    <submittedName>
        <fullName evidence="2">Signal peptide-containing protein</fullName>
    </submittedName>
</protein>
<name>L0AW34_THEEQ</name>
<gene>
    <name evidence="2" type="ORF">BEWA_026090</name>
</gene>
<sequence length="143" mass="16465">MRFFSVLSTALLVGFCYCVPPNYDYKDQGGVAGPKIVKLNVNDIDTNLFSTEESFPEGVPLKTVTPKDGVLISSVMDGKMEVYTVPRDQVCYLCELHSEDGYKLLRIHSHKDYKIEFHYFENEGSGWSTLKKYEFEERLEKMQ</sequence>
<proteinExistence type="predicted"/>
<dbReference type="EMBL" id="CP001669">
    <property type="protein sequence ID" value="AFZ79760.1"/>
    <property type="molecule type" value="Genomic_DNA"/>
</dbReference>
<dbReference type="KEGG" id="beq:BEWA_026090"/>
<evidence type="ECO:0000256" key="1">
    <source>
        <dbReference type="SAM" id="SignalP"/>
    </source>
</evidence>
<dbReference type="GeneID" id="15806850"/>
<dbReference type="RefSeq" id="XP_004829426.1">
    <property type="nucleotide sequence ID" value="XM_004829369.1"/>
</dbReference>
<dbReference type="Pfam" id="PF04385">
    <property type="entry name" value="FAINT"/>
    <property type="match status" value="1"/>
</dbReference>
<feature type="signal peptide" evidence="1">
    <location>
        <begin position="1"/>
        <end position="18"/>
    </location>
</feature>
<accession>L0AW34</accession>
<dbReference type="OrthoDB" id="360827at2759"/>
<dbReference type="Proteomes" id="UP000031512">
    <property type="component" value="Chromosome 1"/>
</dbReference>
<reference evidence="2 3" key="1">
    <citation type="journal article" date="2012" name="BMC Genomics">
        <title>Comparative genomic analysis and phylogenetic position of Theileria equi.</title>
        <authorList>
            <person name="Kappmeyer L.S."/>
            <person name="Thiagarajan M."/>
            <person name="Herndon D.R."/>
            <person name="Ramsay J.D."/>
            <person name="Caler E."/>
            <person name="Djikeng A."/>
            <person name="Gillespie J.J."/>
            <person name="Lau A.O."/>
            <person name="Roalson E.H."/>
            <person name="Silva J.C."/>
            <person name="Silva M.G."/>
            <person name="Suarez C.E."/>
            <person name="Ueti M.W."/>
            <person name="Nene V.M."/>
            <person name="Mealey R.H."/>
            <person name="Knowles D.P."/>
            <person name="Brayton K.A."/>
        </authorList>
    </citation>
    <scope>NUCLEOTIDE SEQUENCE [LARGE SCALE GENOMIC DNA]</scope>
    <source>
        <strain evidence="2 3">WA</strain>
    </source>
</reference>